<dbReference type="EMBL" id="VXIS01000200">
    <property type="protein sequence ID" value="KAA8897381.1"/>
    <property type="molecule type" value="Genomic_DNA"/>
</dbReference>
<comment type="caution">
    <text evidence="2">The sequence shown here is derived from an EMBL/GenBank/DDBJ whole genome shotgun (WGS) entry which is preliminary data.</text>
</comment>
<dbReference type="Proteomes" id="UP000326924">
    <property type="component" value="Unassembled WGS sequence"/>
</dbReference>
<reference evidence="2 3" key="1">
    <citation type="submission" date="2019-09" db="EMBL/GenBank/DDBJ databases">
        <title>Draft genome of the ectomycorrhizal ascomycete Sphaerosporella brunnea.</title>
        <authorList>
            <consortium name="DOE Joint Genome Institute"/>
            <person name="Benucci G.M."/>
            <person name="Marozzi G."/>
            <person name="Antonielli L."/>
            <person name="Sanchez S."/>
            <person name="Marco P."/>
            <person name="Wang X."/>
            <person name="Falini L.B."/>
            <person name="Barry K."/>
            <person name="Haridas S."/>
            <person name="Lipzen A."/>
            <person name="Labutti K."/>
            <person name="Grigoriev I.V."/>
            <person name="Murat C."/>
            <person name="Martin F."/>
            <person name="Albertini E."/>
            <person name="Donnini D."/>
            <person name="Bonito G."/>
        </authorList>
    </citation>
    <scope>NUCLEOTIDE SEQUENCE [LARGE SCALE GENOMIC DNA]</scope>
    <source>
        <strain evidence="2 3">Sb_GMNB300</strain>
    </source>
</reference>
<name>A0A5J5EM42_9PEZI</name>
<evidence type="ECO:0000313" key="2">
    <source>
        <dbReference type="EMBL" id="KAA8897381.1"/>
    </source>
</evidence>
<feature type="compositionally biased region" description="Basic residues" evidence="1">
    <location>
        <begin position="429"/>
        <end position="442"/>
    </location>
</feature>
<accession>A0A5J5EM42</accession>
<feature type="region of interest" description="Disordered" evidence="1">
    <location>
        <begin position="1"/>
        <end position="28"/>
    </location>
</feature>
<feature type="compositionally biased region" description="Low complexity" evidence="1">
    <location>
        <begin position="1"/>
        <end position="15"/>
    </location>
</feature>
<evidence type="ECO:0000313" key="3">
    <source>
        <dbReference type="Proteomes" id="UP000326924"/>
    </source>
</evidence>
<protein>
    <submittedName>
        <fullName evidence="2">Uncharacterized protein</fullName>
    </submittedName>
</protein>
<feature type="region of interest" description="Disordered" evidence="1">
    <location>
        <begin position="365"/>
        <end position="442"/>
    </location>
</feature>
<gene>
    <name evidence="2" type="ORF">FN846DRAFT_921515</name>
</gene>
<sequence length="442" mass="49948">MPSKPTKLLTLQTPPQTRPDRPWSYPSPPRATDDIARFLRAPPITEHDLVLTVPHSAYLSPALTGLLAACDRQHRRWSFNPYIAGKPAFGTLRICSMVRSVHNSLGKHVSDLFRAMNRAPFVADAEAEVLDIFAREVKLPSIKYQRSEKCCKWPAWAKTPDAGFYVQQGADESLPRVVCEIGFSESYDDLLDDAYQWLLKAPDVQLVVLVKVEEDSKGLVARQKSRQDEIAELVWRFGNRLARSRLKMRPELRRKRKADDNDSDSDTALYRTIADNISCSDWVGPLTAYLEFWRLKDGVPTLDGSRISLLPEPGTDADPVIKITDLLPDAMIVGDPAREWPFDIARYHNTLKNLTLQVARDRAVEHCRPRGPRGQEEDDYSFADTSDEEDDVSCSEQEDGDSSTDDQKEEAAPAPTSELTDVADESPLRQKHKRRKHAGRDE</sequence>
<keyword evidence="3" id="KW-1185">Reference proteome</keyword>
<feature type="compositionally biased region" description="Acidic residues" evidence="1">
    <location>
        <begin position="376"/>
        <end position="404"/>
    </location>
</feature>
<organism evidence="2 3">
    <name type="scientific">Sphaerosporella brunnea</name>
    <dbReference type="NCBI Taxonomy" id="1250544"/>
    <lineage>
        <taxon>Eukaryota</taxon>
        <taxon>Fungi</taxon>
        <taxon>Dikarya</taxon>
        <taxon>Ascomycota</taxon>
        <taxon>Pezizomycotina</taxon>
        <taxon>Pezizomycetes</taxon>
        <taxon>Pezizales</taxon>
        <taxon>Pyronemataceae</taxon>
        <taxon>Sphaerosporella</taxon>
    </lineage>
</organism>
<dbReference type="InParanoid" id="A0A5J5EM42"/>
<evidence type="ECO:0000256" key="1">
    <source>
        <dbReference type="SAM" id="MobiDB-lite"/>
    </source>
</evidence>
<dbReference type="OrthoDB" id="5418367at2759"/>
<proteinExistence type="predicted"/>
<dbReference type="AlphaFoldDB" id="A0A5J5EM42"/>